<dbReference type="PANTHER" id="PTHR33186">
    <property type="entry name" value="OS10G0136150 PROTEIN-RELATED"/>
    <property type="match status" value="1"/>
</dbReference>
<organism evidence="1">
    <name type="scientific">Panicum hallii</name>
    <dbReference type="NCBI Taxonomy" id="206008"/>
    <lineage>
        <taxon>Eukaryota</taxon>
        <taxon>Viridiplantae</taxon>
        <taxon>Streptophyta</taxon>
        <taxon>Embryophyta</taxon>
        <taxon>Tracheophyta</taxon>
        <taxon>Spermatophyta</taxon>
        <taxon>Magnoliopsida</taxon>
        <taxon>Liliopsida</taxon>
        <taxon>Poales</taxon>
        <taxon>Poaceae</taxon>
        <taxon>PACMAD clade</taxon>
        <taxon>Panicoideae</taxon>
        <taxon>Panicodae</taxon>
        <taxon>Paniceae</taxon>
        <taxon>Panicinae</taxon>
        <taxon>Panicum</taxon>
        <taxon>Panicum sect. Panicum</taxon>
    </lineage>
</organism>
<dbReference type="EMBL" id="CM008054">
    <property type="protein sequence ID" value="PVH33220.1"/>
    <property type="molecule type" value="Genomic_DNA"/>
</dbReference>
<evidence type="ECO:0000313" key="1">
    <source>
        <dbReference type="EMBL" id="PVH33220.1"/>
    </source>
</evidence>
<sequence length="158" mass="17447">MVLCSDALCDHLQCHGAPFLVVFMVSDTAAAGVTSAFRYRQGTNTWADATTTNIKPAVLIGGSLFFTTLETGGRILRYDLLAERLSLIQPASMAQVPCRDYILLPGVDGRLLLAKVQLSTLLLWETVVPPNRTVVTWKGISLCPSEIKKDIRQNFHQW</sequence>
<proteinExistence type="predicted"/>
<dbReference type="AlphaFoldDB" id="A0A2T8I6D4"/>
<dbReference type="Proteomes" id="UP000243499">
    <property type="component" value="Chromosome 9"/>
</dbReference>
<reference evidence="1" key="1">
    <citation type="submission" date="2018-04" db="EMBL/GenBank/DDBJ databases">
        <title>WGS assembly of Panicum hallii.</title>
        <authorList>
            <person name="Lovell J."/>
            <person name="Jenkins J."/>
            <person name="Lowry D."/>
            <person name="Mamidi S."/>
            <person name="Sreedasyam A."/>
            <person name="Weng X."/>
            <person name="Barry K."/>
            <person name="Bonette J."/>
            <person name="Campitelli B."/>
            <person name="Daum C."/>
            <person name="Gordon S."/>
            <person name="Gould B."/>
            <person name="Lipzen A."/>
            <person name="Macqueen A."/>
            <person name="Palacio-Mejia J."/>
            <person name="Plott C."/>
            <person name="Shakirov E."/>
            <person name="Shu S."/>
            <person name="Yoshinaga Y."/>
            <person name="Zane M."/>
            <person name="Rokhsar D."/>
            <person name="Grimwood J."/>
            <person name="Schmutz J."/>
            <person name="Juenger T."/>
        </authorList>
    </citation>
    <scope>NUCLEOTIDE SEQUENCE [LARGE SCALE GENOMIC DNA]</scope>
    <source>
        <strain evidence="1">FIL2</strain>
    </source>
</reference>
<gene>
    <name evidence="1" type="ORF">PAHAL_9G600300</name>
</gene>
<accession>A0A2T8I6D4</accession>
<dbReference type="PANTHER" id="PTHR33186:SF15">
    <property type="entry name" value="OS06G0249850 PROTEIN"/>
    <property type="match status" value="1"/>
</dbReference>
<name>A0A2T8I6D4_9POAL</name>
<dbReference type="Gramene" id="PVH33220">
    <property type="protein sequence ID" value="PVH33220"/>
    <property type="gene ID" value="PAHAL_9G600300"/>
</dbReference>
<protein>
    <submittedName>
        <fullName evidence="1">Uncharacterized protein</fullName>
    </submittedName>
</protein>